<dbReference type="AlphaFoldDB" id="A0A6H0G033"/>
<evidence type="ECO:0000256" key="1">
    <source>
        <dbReference type="SAM" id="MobiDB-lite"/>
    </source>
</evidence>
<feature type="compositionally biased region" description="Low complexity" evidence="1">
    <location>
        <begin position="1"/>
        <end position="17"/>
    </location>
</feature>
<evidence type="ECO:0000313" key="3">
    <source>
        <dbReference type="Proteomes" id="UP000501692"/>
    </source>
</evidence>
<dbReference type="EMBL" id="CP049807">
    <property type="protein sequence ID" value="QIT19985.1"/>
    <property type="molecule type" value="Genomic_DNA"/>
</dbReference>
<keyword evidence="2" id="KW-0614">Plasmid</keyword>
<proteinExistence type="predicted"/>
<gene>
    <name evidence="2" type="ORF">G8E09_19435</name>
</gene>
<feature type="region of interest" description="Disordered" evidence="1">
    <location>
        <begin position="1"/>
        <end position="67"/>
    </location>
</feature>
<accession>A0A6H0G033</accession>
<feature type="compositionally biased region" description="Polar residues" evidence="1">
    <location>
        <begin position="21"/>
        <end position="30"/>
    </location>
</feature>
<evidence type="ECO:0000313" key="2">
    <source>
        <dbReference type="EMBL" id="QIT19985.1"/>
    </source>
</evidence>
<feature type="compositionally biased region" description="Basic and acidic residues" evidence="1">
    <location>
        <begin position="35"/>
        <end position="47"/>
    </location>
</feature>
<dbReference type="RefSeq" id="WP_167564471.1">
    <property type="nucleotide sequence ID" value="NZ_CP049807.1"/>
</dbReference>
<name>A0A6H0G033_ACIPI</name>
<organism evidence="2 3">
    <name type="scientific">Acinetobacter pittii</name>
    <name type="common">Acinetobacter genomosp. 3</name>
    <dbReference type="NCBI Taxonomy" id="48296"/>
    <lineage>
        <taxon>Bacteria</taxon>
        <taxon>Pseudomonadati</taxon>
        <taxon>Pseudomonadota</taxon>
        <taxon>Gammaproteobacteria</taxon>
        <taxon>Moraxellales</taxon>
        <taxon>Moraxellaceae</taxon>
        <taxon>Acinetobacter</taxon>
        <taxon>Acinetobacter calcoaceticus/baumannii complex</taxon>
    </lineage>
</organism>
<sequence length="147" mass="15181">MAVAASAYSAYNSHQAAKASAEQSNENAKQAESAGKVEAERVRELGRRQASAAKAQMASNGLDINAPNTVSDVIQNDIISNASKDASMVQYNANSSAAQSRADASNFNKQANQIAVSGTLNTASTALNGYSQGKLKSETPKGQGGWA</sequence>
<reference evidence="2 3" key="1">
    <citation type="submission" date="2020-03" db="EMBL/GenBank/DDBJ databases">
        <authorList>
            <person name="Zhang L."/>
            <person name="Han X."/>
            <person name="Chen Y."/>
            <person name="Yu Y."/>
        </authorList>
    </citation>
    <scope>NUCLEOTIDE SEQUENCE [LARGE SCALE GENOMIC DNA]</scope>
    <source>
        <strain evidence="2 3">A1254</strain>
        <plasmid evidence="3">pa1254_1</plasmid>
    </source>
</reference>
<feature type="region of interest" description="Disordered" evidence="1">
    <location>
        <begin position="127"/>
        <end position="147"/>
    </location>
</feature>
<protein>
    <recommendedName>
        <fullName evidence="4">Phage protein</fullName>
    </recommendedName>
</protein>
<dbReference type="Proteomes" id="UP000501692">
    <property type="component" value="Plasmid pA1254_1"/>
</dbReference>
<evidence type="ECO:0008006" key="4">
    <source>
        <dbReference type="Google" id="ProtNLM"/>
    </source>
</evidence>
<geneLocation type="plasmid" evidence="3">
    <name>pa1254_1</name>
</geneLocation>